<keyword evidence="1" id="KW-0472">Membrane</keyword>
<feature type="domain" description="DUF2061" evidence="3">
    <location>
        <begin position="9"/>
        <end position="55"/>
    </location>
</feature>
<feature type="chain" id="PRO_5045487449" evidence="2">
    <location>
        <begin position="21"/>
        <end position="115"/>
    </location>
</feature>
<evidence type="ECO:0000313" key="4">
    <source>
        <dbReference type="EMBL" id="MCB5362172.1"/>
    </source>
</evidence>
<comment type="caution">
    <text evidence="4">The sequence shown here is derived from an EMBL/GenBank/DDBJ whole genome shotgun (WGS) entry which is preliminary data.</text>
</comment>
<feature type="transmembrane region" description="Helical" evidence="1">
    <location>
        <begin position="12"/>
        <end position="38"/>
    </location>
</feature>
<keyword evidence="5" id="KW-1185">Reference proteome</keyword>
<keyword evidence="1" id="KW-0812">Transmembrane</keyword>
<dbReference type="EMBL" id="JACDXW010000001">
    <property type="protein sequence ID" value="MCB5362172.1"/>
    <property type="molecule type" value="Genomic_DNA"/>
</dbReference>
<feature type="signal peptide" evidence="2">
    <location>
        <begin position="1"/>
        <end position="20"/>
    </location>
</feature>
<protein>
    <submittedName>
        <fullName evidence="4">DUF2061 domain-containing protein</fullName>
    </submittedName>
</protein>
<accession>A0ABS8C814</accession>
<name>A0ABS8C814_9BURK</name>
<dbReference type="InterPro" id="IPR018638">
    <property type="entry name" value="DUF2061_membrane"/>
</dbReference>
<dbReference type="Pfam" id="PF09834">
    <property type="entry name" value="DUF2061"/>
    <property type="match status" value="1"/>
</dbReference>
<organism evidence="4 5">
    <name type="scientific">Mesopusillimonas faecipullorum</name>
    <dbReference type="NCBI Taxonomy" id="2755040"/>
    <lineage>
        <taxon>Bacteria</taxon>
        <taxon>Pseudomonadati</taxon>
        <taxon>Pseudomonadota</taxon>
        <taxon>Betaproteobacteria</taxon>
        <taxon>Burkholderiales</taxon>
        <taxon>Alcaligenaceae</taxon>
        <taxon>Mesopusillimonas</taxon>
    </lineage>
</organism>
<proteinExistence type="predicted"/>
<evidence type="ECO:0000259" key="3">
    <source>
        <dbReference type="Pfam" id="PF09834"/>
    </source>
</evidence>
<keyword evidence="1" id="KW-1133">Transmembrane helix</keyword>
<evidence type="ECO:0000313" key="5">
    <source>
        <dbReference type="Proteomes" id="UP000776983"/>
    </source>
</evidence>
<reference evidence="4 5" key="1">
    <citation type="submission" date="2020-07" db="EMBL/GenBank/DDBJ databases">
        <title>Pusillimonas sp. nov., isolated from poultry manure in Taiwan.</title>
        <authorList>
            <person name="Lin S.-Y."/>
            <person name="Tang Y.-S."/>
            <person name="Young C.-C."/>
        </authorList>
    </citation>
    <scope>NUCLEOTIDE SEQUENCE [LARGE SCALE GENOMIC DNA]</scope>
    <source>
        <strain evidence="4 5">CC-YST705</strain>
    </source>
</reference>
<gene>
    <name evidence="4" type="ORF">H0484_00145</name>
</gene>
<evidence type="ECO:0000256" key="2">
    <source>
        <dbReference type="SAM" id="SignalP"/>
    </source>
</evidence>
<keyword evidence="2" id="KW-0732">Signal</keyword>
<evidence type="ECO:0000256" key="1">
    <source>
        <dbReference type="SAM" id="Phobius"/>
    </source>
</evidence>
<dbReference type="RefSeq" id="WP_226952398.1">
    <property type="nucleotide sequence ID" value="NZ_JACDXW010000001.1"/>
</dbReference>
<sequence length="115" mass="11665">MKFIAFKTSQVCLHMGVAFAVTYTFTGSLAVGGVAAVVEPLCNVTLMPLHDKLWAKHGANAATAAPEQTPKAASGGLLSRVQAWVAKVLGNSSNGPAPAYAQVAASGREQAALGA</sequence>
<dbReference type="Proteomes" id="UP000776983">
    <property type="component" value="Unassembled WGS sequence"/>
</dbReference>